<evidence type="ECO:0000256" key="1">
    <source>
        <dbReference type="ARBA" id="ARBA00006484"/>
    </source>
</evidence>
<protein>
    <submittedName>
        <fullName evidence="3">Unannotated protein</fullName>
    </submittedName>
</protein>
<dbReference type="InterPro" id="IPR002347">
    <property type="entry name" value="SDR_fam"/>
</dbReference>
<dbReference type="AlphaFoldDB" id="A0A6J6JHP3"/>
<dbReference type="PRINTS" id="PR00081">
    <property type="entry name" value="GDHRDH"/>
</dbReference>
<evidence type="ECO:0000313" key="3">
    <source>
        <dbReference type="EMBL" id="CAB4635653.1"/>
    </source>
</evidence>
<dbReference type="GO" id="GO:0016491">
    <property type="term" value="F:oxidoreductase activity"/>
    <property type="evidence" value="ECO:0007669"/>
    <property type="project" value="UniProtKB-KW"/>
</dbReference>
<dbReference type="Pfam" id="PF00106">
    <property type="entry name" value="adh_short"/>
    <property type="match status" value="1"/>
</dbReference>
<dbReference type="EMBL" id="CAEZVN010000079">
    <property type="protein sequence ID" value="CAB4635653.1"/>
    <property type="molecule type" value="Genomic_DNA"/>
</dbReference>
<accession>A0A6J6JHP3</accession>
<keyword evidence="2" id="KW-0560">Oxidoreductase</keyword>
<dbReference type="PIRSF" id="PIRSF000126">
    <property type="entry name" value="11-beta-HSD1"/>
    <property type="match status" value="1"/>
</dbReference>
<dbReference type="InterPro" id="IPR036291">
    <property type="entry name" value="NAD(P)-bd_dom_sf"/>
</dbReference>
<dbReference type="PANTHER" id="PTHR43086">
    <property type="entry name" value="VERY-LONG-CHAIN 3-OXOOACYL-COA REDUCTASE"/>
    <property type="match status" value="1"/>
</dbReference>
<evidence type="ECO:0000256" key="2">
    <source>
        <dbReference type="ARBA" id="ARBA00023002"/>
    </source>
</evidence>
<reference evidence="3" key="1">
    <citation type="submission" date="2020-05" db="EMBL/GenBank/DDBJ databases">
        <authorList>
            <person name="Chiriac C."/>
            <person name="Salcher M."/>
            <person name="Ghai R."/>
            <person name="Kavagutti S V."/>
        </authorList>
    </citation>
    <scope>NUCLEOTIDE SEQUENCE</scope>
</reference>
<dbReference type="Gene3D" id="3.40.50.720">
    <property type="entry name" value="NAD(P)-binding Rossmann-like Domain"/>
    <property type="match status" value="1"/>
</dbReference>
<comment type="similarity">
    <text evidence="1">Belongs to the short-chain dehydrogenases/reductases (SDR) family.</text>
</comment>
<organism evidence="3">
    <name type="scientific">freshwater metagenome</name>
    <dbReference type="NCBI Taxonomy" id="449393"/>
    <lineage>
        <taxon>unclassified sequences</taxon>
        <taxon>metagenomes</taxon>
        <taxon>ecological metagenomes</taxon>
    </lineage>
</organism>
<proteinExistence type="inferred from homology"/>
<dbReference type="PRINTS" id="PR00080">
    <property type="entry name" value="SDRFAMILY"/>
</dbReference>
<name>A0A6J6JHP3_9ZZZZ</name>
<dbReference type="PANTHER" id="PTHR43086:SF3">
    <property type="entry name" value="NADP-DEPENDENT 3-HYDROXY ACID DEHYDROGENASE YDFG"/>
    <property type="match status" value="1"/>
</dbReference>
<dbReference type="SUPFAM" id="SSF51735">
    <property type="entry name" value="NAD(P)-binding Rossmann-fold domains"/>
    <property type="match status" value="1"/>
</dbReference>
<sequence length="259" mass="26764">MKYSGKTAVVTGASSGLGVEYARELAKRGANLVLVARSKDALDELAKELTKAHGVVVNAVALDLSSPTSGTKLMSELKKLKVETDILINNAGFGTSGRFAKEDRELVKDEITLNVLTLVDLTQAVLPAMLKRDSGAIVNIASTAAYQPVPGMAVYAATKAFVLSFTSAVWGETKNTGVRVLAVSPGATATNFFNVAGAKPSGGLAPISDVISATFKALDAAKSSPSVIVGGRNGAMSTLSKFMPVKLVIGVAASMFLKD</sequence>
<gene>
    <name evidence="3" type="ORF">UFOPK2001_00820</name>
</gene>